<reference evidence="2" key="2">
    <citation type="submission" date="2015-01" db="EMBL/GenBank/DDBJ databases">
        <title>Evolutionary Origins and Diversification of the Mycorrhizal Mutualists.</title>
        <authorList>
            <consortium name="DOE Joint Genome Institute"/>
            <consortium name="Mycorrhizal Genomics Consortium"/>
            <person name="Kohler A."/>
            <person name="Kuo A."/>
            <person name="Nagy L.G."/>
            <person name="Floudas D."/>
            <person name="Copeland A."/>
            <person name="Barry K.W."/>
            <person name="Cichocki N."/>
            <person name="Veneault-Fourrey C."/>
            <person name="LaButti K."/>
            <person name="Lindquist E.A."/>
            <person name="Lipzen A."/>
            <person name="Lundell T."/>
            <person name="Morin E."/>
            <person name="Murat C."/>
            <person name="Riley R."/>
            <person name="Ohm R."/>
            <person name="Sun H."/>
            <person name="Tunlid A."/>
            <person name="Henrissat B."/>
            <person name="Grigoriev I.V."/>
            <person name="Hibbett D.S."/>
            <person name="Martin F."/>
        </authorList>
    </citation>
    <scope>NUCLEOTIDE SEQUENCE [LARGE SCALE GENOMIC DNA]</scope>
    <source>
        <strain evidence="2">ATCC 200175</strain>
    </source>
</reference>
<evidence type="ECO:0000313" key="2">
    <source>
        <dbReference type="Proteomes" id="UP000053647"/>
    </source>
</evidence>
<sequence>MMDYARTISSWHRVRARFRLPGAALHLKRCYEADPATSIDKHHDEIQKLPKRALR</sequence>
<evidence type="ECO:0000313" key="1">
    <source>
        <dbReference type="EMBL" id="KIJ08244.1"/>
    </source>
</evidence>
<dbReference type="AlphaFoldDB" id="A0A0C9SNN7"/>
<dbReference type="HOGENOM" id="CLU_3033002_0_0_1"/>
<accession>A0A0C9SNN7</accession>
<name>A0A0C9SNN7_PAXIN</name>
<gene>
    <name evidence="1" type="ORF">PAXINDRAFT_173018</name>
</gene>
<proteinExistence type="predicted"/>
<dbReference type="Proteomes" id="UP000053647">
    <property type="component" value="Unassembled WGS sequence"/>
</dbReference>
<keyword evidence="2" id="KW-1185">Reference proteome</keyword>
<reference evidence="1 2" key="1">
    <citation type="submission" date="2014-06" db="EMBL/GenBank/DDBJ databases">
        <authorList>
            <consortium name="DOE Joint Genome Institute"/>
            <person name="Kuo A."/>
            <person name="Kohler A."/>
            <person name="Nagy L.G."/>
            <person name="Floudas D."/>
            <person name="Copeland A."/>
            <person name="Barry K.W."/>
            <person name="Cichocki N."/>
            <person name="Veneault-Fourrey C."/>
            <person name="LaButti K."/>
            <person name="Lindquist E.A."/>
            <person name="Lipzen A."/>
            <person name="Lundell T."/>
            <person name="Morin E."/>
            <person name="Murat C."/>
            <person name="Sun H."/>
            <person name="Tunlid A."/>
            <person name="Henrissat B."/>
            <person name="Grigoriev I.V."/>
            <person name="Hibbett D.S."/>
            <person name="Martin F."/>
            <person name="Nordberg H.P."/>
            <person name="Cantor M.N."/>
            <person name="Hua S.X."/>
        </authorList>
    </citation>
    <scope>NUCLEOTIDE SEQUENCE [LARGE SCALE GENOMIC DNA]</scope>
    <source>
        <strain evidence="1 2">ATCC 200175</strain>
    </source>
</reference>
<protein>
    <submittedName>
        <fullName evidence="1">Uncharacterized protein</fullName>
    </submittedName>
</protein>
<organism evidence="1 2">
    <name type="scientific">Paxillus involutus ATCC 200175</name>
    <dbReference type="NCBI Taxonomy" id="664439"/>
    <lineage>
        <taxon>Eukaryota</taxon>
        <taxon>Fungi</taxon>
        <taxon>Dikarya</taxon>
        <taxon>Basidiomycota</taxon>
        <taxon>Agaricomycotina</taxon>
        <taxon>Agaricomycetes</taxon>
        <taxon>Agaricomycetidae</taxon>
        <taxon>Boletales</taxon>
        <taxon>Paxilineae</taxon>
        <taxon>Paxillaceae</taxon>
        <taxon>Paxillus</taxon>
    </lineage>
</organism>
<dbReference type="EMBL" id="KN819667">
    <property type="protein sequence ID" value="KIJ08244.1"/>
    <property type="molecule type" value="Genomic_DNA"/>
</dbReference>